<protein>
    <recommendedName>
        <fullName evidence="12">ATP synthase-coupling factor 6, mitochondrial</fullName>
    </recommendedName>
</protein>
<comment type="caution">
    <text evidence="10">The sequence shown here is derived from an EMBL/GenBank/DDBJ whole genome shotgun (WGS) entry which is preliminary data.</text>
</comment>
<dbReference type="Proteomes" id="UP000820818">
    <property type="component" value="Linkage Group LG3"/>
</dbReference>
<evidence type="ECO:0000256" key="4">
    <source>
        <dbReference type="ARBA" id="ARBA00022547"/>
    </source>
</evidence>
<keyword evidence="3" id="KW-0813">Transport</keyword>
<dbReference type="InterPro" id="IPR036204">
    <property type="entry name" value="ATP_synth_f6_sf_mt"/>
</dbReference>
<keyword evidence="5" id="KW-0375">Hydrogen ion transport</keyword>
<dbReference type="InterPro" id="IPR008387">
    <property type="entry name" value="ATP_synth_f6_mt"/>
</dbReference>
<dbReference type="AlphaFoldDB" id="A0AAD5PXJ4"/>
<keyword evidence="6" id="KW-0999">Mitochondrion inner membrane</keyword>
<evidence type="ECO:0000256" key="3">
    <source>
        <dbReference type="ARBA" id="ARBA00022448"/>
    </source>
</evidence>
<evidence type="ECO:0000256" key="5">
    <source>
        <dbReference type="ARBA" id="ARBA00022781"/>
    </source>
</evidence>
<dbReference type="SUPFAM" id="SSF111357">
    <property type="entry name" value="Mitochondrial ATP synthase coupling factor 6"/>
    <property type="match status" value="1"/>
</dbReference>
<evidence type="ECO:0000256" key="7">
    <source>
        <dbReference type="ARBA" id="ARBA00023065"/>
    </source>
</evidence>
<proteinExistence type="inferred from homology"/>
<dbReference type="PIRSF" id="PIRSF002455">
    <property type="entry name" value="ATP_synthase_coupling_factor_6"/>
    <property type="match status" value="1"/>
</dbReference>
<dbReference type="EMBL" id="WJBH02000003">
    <property type="protein sequence ID" value="KAI9561643.1"/>
    <property type="molecule type" value="Genomic_DNA"/>
</dbReference>
<dbReference type="Pfam" id="PF05511">
    <property type="entry name" value="ATP-synt_F6"/>
    <property type="match status" value="1"/>
</dbReference>
<dbReference type="GO" id="GO:0005743">
    <property type="term" value="C:mitochondrial inner membrane"/>
    <property type="evidence" value="ECO:0007669"/>
    <property type="project" value="UniProtKB-SubCell"/>
</dbReference>
<accession>A0AAD5PXJ4</accession>
<sequence>MFATRTRLAVRQGTILQRQFGVSAVAANKAMDPIQKLFLDKLNEYKVKSKAAGGKMVDPSPAIQKEITAELDRVRRVYGGADGADMTKFPTFNFPEPQVDPINS</sequence>
<reference evidence="10 11" key="1">
    <citation type="submission" date="2022-05" db="EMBL/GenBank/DDBJ databases">
        <title>A multi-omics perspective on studying reproductive biology in Daphnia sinensis.</title>
        <authorList>
            <person name="Jia J."/>
        </authorList>
    </citation>
    <scope>NUCLEOTIDE SEQUENCE [LARGE SCALE GENOMIC DNA]</scope>
    <source>
        <strain evidence="10 11">WSL</strain>
    </source>
</reference>
<evidence type="ECO:0000256" key="8">
    <source>
        <dbReference type="ARBA" id="ARBA00023128"/>
    </source>
</evidence>
<evidence type="ECO:0000313" key="11">
    <source>
        <dbReference type="Proteomes" id="UP000820818"/>
    </source>
</evidence>
<keyword evidence="4" id="KW-0138">CF(0)</keyword>
<dbReference type="Gene3D" id="1.10.246.110">
    <property type="entry name" value="Mitochondrial ATP synthase-coupling factor 6"/>
    <property type="match status" value="1"/>
</dbReference>
<evidence type="ECO:0008006" key="12">
    <source>
        <dbReference type="Google" id="ProtNLM"/>
    </source>
</evidence>
<dbReference type="FunFam" id="1.10.246.110:FF:000001">
    <property type="entry name" value="ATP synthase-coupling factor 6, mitochondrial"/>
    <property type="match status" value="1"/>
</dbReference>
<organism evidence="10 11">
    <name type="scientific">Daphnia sinensis</name>
    <dbReference type="NCBI Taxonomy" id="1820382"/>
    <lineage>
        <taxon>Eukaryota</taxon>
        <taxon>Metazoa</taxon>
        <taxon>Ecdysozoa</taxon>
        <taxon>Arthropoda</taxon>
        <taxon>Crustacea</taxon>
        <taxon>Branchiopoda</taxon>
        <taxon>Diplostraca</taxon>
        <taxon>Cladocera</taxon>
        <taxon>Anomopoda</taxon>
        <taxon>Daphniidae</taxon>
        <taxon>Daphnia</taxon>
        <taxon>Daphnia similis group</taxon>
    </lineage>
</organism>
<dbReference type="PANTHER" id="PTHR12441">
    <property type="entry name" value="ATP SYNTHASE COUPLING FACTOR 6, MITOCHONDRIAL"/>
    <property type="match status" value="1"/>
</dbReference>
<name>A0AAD5PXJ4_9CRUS</name>
<dbReference type="GO" id="GO:0015986">
    <property type="term" value="P:proton motive force-driven ATP synthesis"/>
    <property type="evidence" value="ECO:0007669"/>
    <property type="project" value="InterPro"/>
</dbReference>
<keyword evidence="8" id="KW-0496">Mitochondrion</keyword>
<evidence type="ECO:0000256" key="1">
    <source>
        <dbReference type="ARBA" id="ARBA00004273"/>
    </source>
</evidence>
<comment type="similarity">
    <text evidence="2">Belongs to the eukaryotic ATPase subunit F6 family.</text>
</comment>
<evidence type="ECO:0000256" key="2">
    <source>
        <dbReference type="ARBA" id="ARBA00007346"/>
    </source>
</evidence>
<keyword evidence="11" id="KW-1185">Reference proteome</keyword>
<gene>
    <name evidence="10" type="ORF">GHT06_012603</name>
</gene>
<evidence type="ECO:0000256" key="9">
    <source>
        <dbReference type="ARBA" id="ARBA00023136"/>
    </source>
</evidence>
<dbReference type="GO" id="GO:0045259">
    <property type="term" value="C:proton-transporting ATP synthase complex"/>
    <property type="evidence" value="ECO:0007669"/>
    <property type="project" value="UniProtKB-KW"/>
</dbReference>
<evidence type="ECO:0000256" key="6">
    <source>
        <dbReference type="ARBA" id="ARBA00022792"/>
    </source>
</evidence>
<dbReference type="PANTHER" id="PTHR12441:SF10">
    <property type="entry name" value="ATP SYNTHASE-COUPLING FACTOR 6, MITOCHONDRIAL"/>
    <property type="match status" value="1"/>
</dbReference>
<dbReference type="GO" id="GO:0015078">
    <property type="term" value="F:proton transmembrane transporter activity"/>
    <property type="evidence" value="ECO:0007669"/>
    <property type="project" value="InterPro"/>
</dbReference>
<comment type="subcellular location">
    <subcellularLocation>
        <location evidence="1">Mitochondrion inner membrane</location>
    </subcellularLocation>
</comment>
<evidence type="ECO:0000313" key="10">
    <source>
        <dbReference type="EMBL" id="KAI9561643.1"/>
    </source>
</evidence>
<keyword evidence="9" id="KW-0472">Membrane</keyword>
<keyword evidence="7" id="KW-0406">Ion transport</keyword>